<keyword evidence="2" id="KW-1185">Reference proteome</keyword>
<protein>
    <submittedName>
        <fullName evidence="1">Uncharacterized protein</fullName>
    </submittedName>
</protein>
<sequence length="110" mass="11592">MDLDMSGPDTVGRPADYRLEIGELAIDGFEADPAAIGQAIRRELARLLADPRGPFGTLPQQSRSHVIRHVDIDARGLAADASPREIGQAAARAVVSRITAAAPGRRGGAR</sequence>
<dbReference type="AlphaFoldDB" id="A0A2T9JEQ5"/>
<evidence type="ECO:0000313" key="2">
    <source>
        <dbReference type="Proteomes" id="UP000245073"/>
    </source>
</evidence>
<gene>
    <name evidence="1" type="ORF">DDF67_24575</name>
</gene>
<comment type="caution">
    <text evidence="1">The sequence shown here is derived from an EMBL/GenBank/DDBJ whole genome shotgun (WGS) entry which is preliminary data.</text>
</comment>
<reference evidence="1 2" key="1">
    <citation type="submission" date="2018-04" db="EMBL/GenBank/DDBJ databases">
        <title>The genome sequence of Caulobacter sp. 744.</title>
        <authorList>
            <person name="Gao J."/>
            <person name="Sun J."/>
        </authorList>
    </citation>
    <scope>NUCLEOTIDE SEQUENCE [LARGE SCALE GENOMIC DNA]</scope>
    <source>
        <strain evidence="1 2">774</strain>
    </source>
</reference>
<proteinExistence type="predicted"/>
<dbReference type="EMBL" id="QDKQ01000077">
    <property type="protein sequence ID" value="PVM82182.1"/>
    <property type="molecule type" value="Genomic_DNA"/>
</dbReference>
<organism evidence="1 2">
    <name type="scientific">Caulobacter endophyticus</name>
    <dbReference type="NCBI Taxonomy" id="2172652"/>
    <lineage>
        <taxon>Bacteria</taxon>
        <taxon>Pseudomonadati</taxon>
        <taxon>Pseudomonadota</taxon>
        <taxon>Alphaproteobacteria</taxon>
        <taxon>Caulobacterales</taxon>
        <taxon>Caulobacteraceae</taxon>
        <taxon>Caulobacter</taxon>
    </lineage>
</organism>
<dbReference type="Proteomes" id="UP000245073">
    <property type="component" value="Unassembled WGS sequence"/>
</dbReference>
<name>A0A2T9JEQ5_9CAUL</name>
<evidence type="ECO:0000313" key="1">
    <source>
        <dbReference type="EMBL" id="PVM82182.1"/>
    </source>
</evidence>
<accession>A0A2T9JEQ5</accession>